<dbReference type="KEGG" id="salj:SMD11_6419"/>
<dbReference type="RefSeq" id="WP_087929695.1">
    <property type="nucleotide sequence ID" value="NZ_CP021744.1"/>
</dbReference>
<name>A0A1Z2LCH8_9ACTN</name>
<dbReference type="OrthoDB" id="4230324at2"/>
<protein>
    <recommendedName>
        <fullName evidence="3">DUF3224 domain-containing protein</fullName>
    </recommendedName>
</protein>
<organism evidence="1 2">
    <name type="scientific">Streptomyces albireticuli</name>
    <dbReference type="NCBI Taxonomy" id="1940"/>
    <lineage>
        <taxon>Bacteria</taxon>
        <taxon>Bacillati</taxon>
        <taxon>Actinomycetota</taxon>
        <taxon>Actinomycetes</taxon>
        <taxon>Kitasatosporales</taxon>
        <taxon>Streptomycetaceae</taxon>
        <taxon>Streptomyces</taxon>
    </lineage>
</organism>
<proteinExistence type="predicted"/>
<evidence type="ECO:0000313" key="2">
    <source>
        <dbReference type="Proteomes" id="UP000195755"/>
    </source>
</evidence>
<reference evidence="1 2" key="1">
    <citation type="submission" date="2017-06" db="EMBL/GenBank/DDBJ databases">
        <title>Streptomyces albireticuli Genome sequencing and assembly.</title>
        <authorList>
            <person name="Wang Y."/>
            <person name="Du B."/>
            <person name="Ding Y."/>
            <person name="Liu H."/>
            <person name="Hou Q."/>
            <person name="Liu K."/>
            <person name="Yao L."/>
            <person name="Wang C."/>
        </authorList>
    </citation>
    <scope>NUCLEOTIDE SEQUENCE [LARGE SCALE GENOMIC DNA]</scope>
    <source>
        <strain evidence="1 2">MDJK11</strain>
    </source>
</reference>
<dbReference type="EMBL" id="CP021744">
    <property type="protein sequence ID" value="ARZ71995.1"/>
    <property type="molecule type" value="Genomic_DNA"/>
</dbReference>
<gene>
    <name evidence="1" type="ORF">SMD11_6419</name>
</gene>
<dbReference type="AlphaFoldDB" id="A0A1Z2LCH8"/>
<dbReference type="Proteomes" id="UP000195755">
    <property type="component" value="Chromosome"/>
</dbReference>
<sequence length="125" mass="13092">MADETGTDAFDFNVDVKLAVKNNPSTSQFVNMTIQTVPPGATQLDGTWRGAPVFILSKGGTFAWDGRAGQEFAALTDGASGGLVVALQGFIGAPGKLPGRGKSGTGHALDPVTHEFREEITWKIT</sequence>
<evidence type="ECO:0008006" key="3">
    <source>
        <dbReference type="Google" id="ProtNLM"/>
    </source>
</evidence>
<accession>A0A1Z2LCH8</accession>
<evidence type="ECO:0000313" key="1">
    <source>
        <dbReference type="EMBL" id="ARZ71995.1"/>
    </source>
</evidence>